<dbReference type="Pfam" id="PF13620">
    <property type="entry name" value="CarboxypepD_reg"/>
    <property type="match status" value="1"/>
</dbReference>
<dbReference type="Pfam" id="PF08281">
    <property type="entry name" value="Sigma70_r4_2"/>
    <property type="match status" value="1"/>
</dbReference>
<dbReference type="AlphaFoldDB" id="A0A518EUT1"/>
<dbReference type="Gene3D" id="1.10.10.10">
    <property type="entry name" value="Winged helix-like DNA-binding domain superfamily/Winged helix DNA-binding domain"/>
    <property type="match status" value="1"/>
</dbReference>
<evidence type="ECO:0000256" key="6">
    <source>
        <dbReference type="SAM" id="Phobius"/>
    </source>
</evidence>
<keyword evidence="6" id="KW-1133">Transmembrane helix</keyword>
<evidence type="ECO:0000313" key="9">
    <source>
        <dbReference type="Proteomes" id="UP000320390"/>
    </source>
</evidence>
<dbReference type="InterPro" id="IPR014284">
    <property type="entry name" value="RNA_pol_sigma-70_dom"/>
</dbReference>
<accession>A0A518EUT1</accession>
<dbReference type="InterPro" id="IPR013325">
    <property type="entry name" value="RNA_pol_sigma_r2"/>
</dbReference>
<keyword evidence="6" id="KW-0812">Transmembrane</keyword>
<comment type="similarity">
    <text evidence="1">Belongs to the sigma-70 factor family. ECF subfamily.</text>
</comment>
<dbReference type="Gene3D" id="1.10.1740.10">
    <property type="match status" value="1"/>
</dbReference>
<dbReference type="InterPro" id="IPR039425">
    <property type="entry name" value="RNA_pol_sigma-70-like"/>
</dbReference>
<reference evidence="8 9" key="1">
    <citation type="submission" date="2019-02" db="EMBL/GenBank/DDBJ databases">
        <title>Deep-cultivation of Planctomycetes and their phenomic and genomic characterization uncovers novel biology.</title>
        <authorList>
            <person name="Wiegand S."/>
            <person name="Jogler M."/>
            <person name="Boedeker C."/>
            <person name="Pinto D."/>
            <person name="Vollmers J."/>
            <person name="Rivas-Marin E."/>
            <person name="Kohn T."/>
            <person name="Peeters S.H."/>
            <person name="Heuer A."/>
            <person name="Rast P."/>
            <person name="Oberbeckmann S."/>
            <person name="Bunk B."/>
            <person name="Jeske O."/>
            <person name="Meyerdierks A."/>
            <person name="Storesund J.E."/>
            <person name="Kallscheuer N."/>
            <person name="Luecker S."/>
            <person name="Lage O.M."/>
            <person name="Pohl T."/>
            <person name="Merkel B.J."/>
            <person name="Hornburger P."/>
            <person name="Mueller R.-W."/>
            <person name="Bruemmer F."/>
            <person name="Labrenz M."/>
            <person name="Spormann A.M."/>
            <person name="Op den Camp H."/>
            <person name="Overmann J."/>
            <person name="Amann R."/>
            <person name="Jetten M.S.M."/>
            <person name="Mascher T."/>
            <person name="Medema M.H."/>
            <person name="Devos D.P."/>
            <person name="Kaster A.-K."/>
            <person name="Ovreas L."/>
            <person name="Rohde M."/>
            <person name="Galperin M.Y."/>
            <person name="Jogler C."/>
        </authorList>
    </citation>
    <scope>NUCLEOTIDE SEQUENCE [LARGE SCALE GENOMIC DNA]</scope>
    <source>
        <strain evidence="8 9">Poly30</strain>
    </source>
</reference>
<dbReference type="GO" id="GO:0006352">
    <property type="term" value="P:DNA-templated transcription initiation"/>
    <property type="evidence" value="ECO:0007669"/>
    <property type="project" value="InterPro"/>
</dbReference>
<dbReference type="InterPro" id="IPR013784">
    <property type="entry name" value="Carb-bd-like_fold"/>
</dbReference>
<keyword evidence="6" id="KW-0472">Membrane</keyword>
<keyword evidence="9" id="KW-1185">Reference proteome</keyword>
<dbReference type="GO" id="GO:0003677">
    <property type="term" value="F:DNA binding"/>
    <property type="evidence" value="ECO:0007669"/>
    <property type="project" value="UniProtKB-KW"/>
</dbReference>
<dbReference type="NCBIfam" id="TIGR02937">
    <property type="entry name" value="sigma70-ECF"/>
    <property type="match status" value="1"/>
</dbReference>
<dbReference type="CDD" id="cd06171">
    <property type="entry name" value="Sigma70_r4"/>
    <property type="match status" value="1"/>
</dbReference>
<evidence type="ECO:0000256" key="4">
    <source>
        <dbReference type="ARBA" id="ARBA00023125"/>
    </source>
</evidence>
<organism evidence="8 9">
    <name type="scientific">Saltatorellus ferox</name>
    <dbReference type="NCBI Taxonomy" id="2528018"/>
    <lineage>
        <taxon>Bacteria</taxon>
        <taxon>Pseudomonadati</taxon>
        <taxon>Planctomycetota</taxon>
        <taxon>Planctomycetia</taxon>
        <taxon>Planctomycetia incertae sedis</taxon>
        <taxon>Saltatorellus</taxon>
    </lineage>
</organism>
<dbReference type="SUPFAM" id="SSF49452">
    <property type="entry name" value="Starch-binding domain-like"/>
    <property type="match status" value="1"/>
</dbReference>
<evidence type="ECO:0000313" key="8">
    <source>
        <dbReference type="EMBL" id="QDV07850.1"/>
    </source>
</evidence>
<keyword evidence="4" id="KW-0238">DNA-binding</keyword>
<dbReference type="InterPro" id="IPR008969">
    <property type="entry name" value="CarboxyPept-like_regulatory"/>
</dbReference>
<dbReference type="PANTHER" id="PTHR43133">
    <property type="entry name" value="RNA POLYMERASE ECF-TYPE SIGMA FACTO"/>
    <property type="match status" value="1"/>
</dbReference>
<evidence type="ECO:0000259" key="7">
    <source>
        <dbReference type="Pfam" id="PF08281"/>
    </source>
</evidence>
<feature type="transmembrane region" description="Helical" evidence="6">
    <location>
        <begin position="190"/>
        <end position="210"/>
    </location>
</feature>
<dbReference type="GO" id="GO:0030246">
    <property type="term" value="F:carbohydrate binding"/>
    <property type="evidence" value="ECO:0007669"/>
    <property type="project" value="InterPro"/>
</dbReference>
<feature type="domain" description="RNA polymerase sigma factor 70 region 4 type 2" evidence="7">
    <location>
        <begin position="107"/>
        <end position="158"/>
    </location>
</feature>
<dbReference type="PANTHER" id="PTHR43133:SF8">
    <property type="entry name" value="RNA POLYMERASE SIGMA FACTOR HI_1459-RELATED"/>
    <property type="match status" value="1"/>
</dbReference>
<gene>
    <name evidence="8" type="ORF">Poly30_33830</name>
</gene>
<evidence type="ECO:0000256" key="2">
    <source>
        <dbReference type="ARBA" id="ARBA00023015"/>
    </source>
</evidence>
<evidence type="ECO:0000256" key="1">
    <source>
        <dbReference type="ARBA" id="ARBA00010641"/>
    </source>
</evidence>
<dbReference type="GO" id="GO:0016987">
    <property type="term" value="F:sigma factor activity"/>
    <property type="evidence" value="ECO:0007669"/>
    <property type="project" value="UniProtKB-KW"/>
</dbReference>
<proteinExistence type="inferred from homology"/>
<dbReference type="InterPro" id="IPR013249">
    <property type="entry name" value="RNA_pol_sigma70_r4_t2"/>
</dbReference>
<dbReference type="Gene3D" id="2.60.40.1120">
    <property type="entry name" value="Carboxypeptidase-like, regulatory domain"/>
    <property type="match status" value="1"/>
</dbReference>
<name>A0A518EUT1_9BACT</name>
<keyword evidence="3" id="KW-0731">Sigma factor</keyword>
<dbReference type="EMBL" id="CP036434">
    <property type="protein sequence ID" value="QDV07850.1"/>
    <property type="molecule type" value="Genomic_DNA"/>
</dbReference>
<sequence length="819" mass="87012">MSGSFRFHSADLETLLAETGWLHGVASGLGYHAQAADDAVQETLLAALQFEGGEPGRGWLRKVLRRQIGMDQRANARRRARERLVARAERDDLDPSLALESIELNARLRRAVAELPRKEREVIALRFGAGLGPAEIAETLNESANAVSSRLSRGLRKLRRALDDEAGPRDRAHAFGLFSLFTAALMKKNLALFVILVIVAGLVPLGLRALQRDGSSATIQEALEPELVAVAAHGKEQSLAGPVAGASAEREIATHVATSEIVAVEEDAAVLPAKGSVRIRVVEALTGLPAKGVALDLVEFHGGAFWDQTLRGSTDQNGLLEFDQLSPGPRVAYLNRVDPHGDFAAETLEVIAGDVAEVTFEVDAASVVRGRVVNEAGAAVPRARIWVGSGMGGVDHGQIVTLADEGGEFEVKYIGRTQFLSASAPGRAPSPSAASGIGQPFDENGRLLLIVGSRRGTVRGTVTDAAGVALPGATVTLGGLERPESTGTEPISYWSPPMRIERTDEFGAFEFVDASIGEVPLQARIAGSGLWAQTVLITDGGVLEVPIRLIPGGTVKGQVLDASGEPCPRATVSVHPSIHGALSRMETVSAEDGRFELRGVTPGRVEFQVQDDRWTRILRHHVLVTSGQITTWNPVLPERKELRGRVLSESGEPLAHWGVATNPVVNGVVSPVGTGARTRADGSFALFQDYGDLFQIRINAPGGYARPVLTLGPMEIPNEEQTYVISDDQIPSAGAFGRVVDVEGMGVRATLDVSVGGPDPRSFEVRTAADGTFQIDYLSATAFELSVLAEGLPKHEVASSSPLVEHEIRDLGDIVVGPD</sequence>
<evidence type="ECO:0000256" key="5">
    <source>
        <dbReference type="ARBA" id="ARBA00023163"/>
    </source>
</evidence>
<dbReference type="Proteomes" id="UP000320390">
    <property type="component" value="Chromosome"/>
</dbReference>
<dbReference type="InterPro" id="IPR036388">
    <property type="entry name" value="WH-like_DNA-bd_sf"/>
</dbReference>
<keyword evidence="5" id="KW-0804">Transcription</keyword>
<evidence type="ECO:0000256" key="3">
    <source>
        <dbReference type="ARBA" id="ARBA00023082"/>
    </source>
</evidence>
<protein>
    <submittedName>
        <fullName evidence="8">RNA polymerase sigma factor</fullName>
    </submittedName>
</protein>
<dbReference type="RefSeq" id="WP_419190273.1">
    <property type="nucleotide sequence ID" value="NZ_CP036434.1"/>
</dbReference>
<keyword evidence="2" id="KW-0805">Transcription regulation</keyword>
<dbReference type="SUPFAM" id="SSF49464">
    <property type="entry name" value="Carboxypeptidase regulatory domain-like"/>
    <property type="match status" value="1"/>
</dbReference>
<dbReference type="SUPFAM" id="SSF88659">
    <property type="entry name" value="Sigma3 and sigma4 domains of RNA polymerase sigma factors"/>
    <property type="match status" value="1"/>
</dbReference>
<dbReference type="SUPFAM" id="SSF88946">
    <property type="entry name" value="Sigma2 domain of RNA polymerase sigma factors"/>
    <property type="match status" value="1"/>
</dbReference>
<dbReference type="InterPro" id="IPR013324">
    <property type="entry name" value="RNA_pol_sigma_r3/r4-like"/>
</dbReference>